<name>A0ABQ3IUS2_9RHOB</name>
<dbReference type="EMBL" id="BNCH01000002">
    <property type="protein sequence ID" value="GHE92267.1"/>
    <property type="molecule type" value="Genomic_DNA"/>
</dbReference>
<protein>
    <recommendedName>
        <fullName evidence="3">STAS/SEC14 domain-containing protein</fullName>
    </recommendedName>
</protein>
<comment type="caution">
    <text evidence="1">The sequence shown here is derived from an EMBL/GenBank/DDBJ whole genome shotgun (WGS) entry which is preliminary data.</text>
</comment>
<dbReference type="Proteomes" id="UP000609802">
    <property type="component" value="Unassembled WGS sequence"/>
</dbReference>
<organism evidence="1 2">
    <name type="scientific">Aliiroseovarius zhejiangensis</name>
    <dbReference type="NCBI Taxonomy" id="1632025"/>
    <lineage>
        <taxon>Bacteria</taxon>
        <taxon>Pseudomonadati</taxon>
        <taxon>Pseudomonadota</taxon>
        <taxon>Alphaproteobacteria</taxon>
        <taxon>Rhodobacterales</taxon>
        <taxon>Paracoccaceae</taxon>
        <taxon>Aliiroseovarius</taxon>
    </lineage>
</organism>
<sequence length="144" mass="16202">MHTATYFENENFLLVRCTAHVHFASLIARVAEWIITIDAPKGRLVLVDLRDLRTIDRPNEGPVEYVQMQKKLSREYHFASKVALLAPQPEAFVLARIFEQSAQGQIPTEMDVFRSGAEALSYLGIAADDVDLFIQTLGDGRPLD</sequence>
<reference evidence="2" key="1">
    <citation type="journal article" date="2019" name="Int. J. Syst. Evol. Microbiol.">
        <title>The Global Catalogue of Microorganisms (GCM) 10K type strain sequencing project: providing services to taxonomists for standard genome sequencing and annotation.</title>
        <authorList>
            <consortium name="The Broad Institute Genomics Platform"/>
            <consortium name="The Broad Institute Genome Sequencing Center for Infectious Disease"/>
            <person name="Wu L."/>
            <person name="Ma J."/>
        </authorList>
    </citation>
    <scope>NUCLEOTIDE SEQUENCE [LARGE SCALE GENOMIC DNA]</scope>
    <source>
        <strain evidence="2">KCTC 42443</strain>
    </source>
</reference>
<evidence type="ECO:0000313" key="1">
    <source>
        <dbReference type="EMBL" id="GHE92267.1"/>
    </source>
</evidence>
<evidence type="ECO:0000313" key="2">
    <source>
        <dbReference type="Proteomes" id="UP000609802"/>
    </source>
</evidence>
<proteinExistence type="predicted"/>
<keyword evidence="2" id="KW-1185">Reference proteome</keyword>
<dbReference type="RefSeq" id="WP_191285432.1">
    <property type="nucleotide sequence ID" value="NZ_BNCH01000002.1"/>
</dbReference>
<accession>A0ABQ3IUS2</accession>
<evidence type="ECO:0008006" key="3">
    <source>
        <dbReference type="Google" id="ProtNLM"/>
    </source>
</evidence>
<gene>
    <name evidence="1" type="ORF">GCM10016455_10360</name>
</gene>